<dbReference type="PANTHER" id="PTHR46700">
    <property type="entry name" value="ARM REPEAT SUPERFAMILY PROTEIN"/>
    <property type="match status" value="1"/>
</dbReference>
<dbReference type="PANTHER" id="PTHR46700:SF2">
    <property type="entry name" value="ARM REPEAT SUPERFAMILY PROTEIN"/>
    <property type="match status" value="1"/>
</dbReference>
<protein>
    <recommendedName>
        <fullName evidence="4">Armadillo repeat-containing domain-containing protein</fullName>
    </recommendedName>
</protein>
<gene>
    <name evidence="2" type="ORF">DKX38_017193</name>
</gene>
<sequence>MPETPPSPSIWARSRMKLQFFARVRRFLQAKTTQRNTKSRNKVVVSKEEQVATADKQSGGGGGDDDASVVLQRSVKRLHFGGMEEKEMAAVEIERLAREDVKMRKLMAELGVIPALVGMAASEVAGRRRVAIKALIELADGTYTLWQALALENLPKPNINLGIRNKALMVEAGIFSKLPVNIDVLEEPTRHEFAELILSLSSLANHTQFPLASSEVLPFLIRILESNSSCETKESCLGTLYNLSAVLDNAGALLSNGVAQTLLRLIPVKPLSEKALATIGHLVVTLMGKKAMENSSLVPESLIEVMTWEDYPKCQELSAYILMILAHQSSAQREKMAKSGIVPVLLELALLGSPLAQKRALKLLQWFKDERQTRMGPHSGPQTARIGIGSPVNHREAQEGKKLMKNLVKQSLHKNMELITRRANATSGDSSSKLKSLVISTSSKSLPC</sequence>
<feature type="region of interest" description="Disordered" evidence="1">
    <location>
        <begin position="422"/>
        <end position="448"/>
    </location>
</feature>
<dbReference type="SUPFAM" id="SSF48371">
    <property type="entry name" value="ARM repeat"/>
    <property type="match status" value="1"/>
</dbReference>
<dbReference type="InterPro" id="IPR011989">
    <property type="entry name" value="ARM-like"/>
</dbReference>
<feature type="compositionally biased region" description="Polar residues" evidence="1">
    <location>
        <begin position="423"/>
        <end position="448"/>
    </location>
</feature>
<dbReference type="EMBL" id="VDCV01000011">
    <property type="protein sequence ID" value="KAB5534107.1"/>
    <property type="molecule type" value="Genomic_DNA"/>
</dbReference>
<organism evidence="2 3">
    <name type="scientific">Salix brachista</name>
    <dbReference type="NCBI Taxonomy" id="2182728"/>
    <lineage>
        <taxon>Eukaryota</taxon>
        <taxon>Viridiplantae</taxon>
        <taxon>Streptophyta</taxon>
        <taxon>Embryophyta</taxon>
        <taxon>Tracheophyta</taxon>
        <taxon>Spermatophyta</taxon>
        <taxon>Magnoliopsida</taxon>
        <taxon>eudicotyledons</taxon>
        <taxon>Gunneridae</taxon>
        <taxon>Pentapetalae</taxon>
        <taxon>rosids</taxon>
        <taxon>fabids</taxon>
        <taxon>Malpighiales</taxon>
        <taxon>Salicaceae</taxon>
        <taxon>Saliceae</taxon>
        <taxon>Salix</taxon>
    </lineage>
</organism>
<evidence type="ECO:0008006" key="4">
    <source>
        <dbReference type="Google" id="ProtNLM"/>
    </source>
</evidence>
<proteinExistence type="predicted"/>
<accession>A0A5N5KUL2</accession>
<dbReference type="AlphaFoldDB" id="A0A5N5KUL2"/>
<evidence type="ECO:0000313" key="2">
    <source>
        <dbReference type="EMBL" id="KAB5534107.1"/>
    </source>
</evidence>
<keyword evidence="3" id="KW-1185">Reference proteome</keyword>
<feature type="region of interest" description="Disordered" evidence="1">
    <location>
        <begin position="32"/>
        <end position="67"/>
    </location>
</feature>
<evidence type="ECO:0000256" key="1">
    <source>
        <dbReference type="SAM" id="MobiDB-lite"/>
    </source>
</evidence>
<dbReference type="Proteomes" id="UP000326939">
    <property type="component" value="Chromosome 11"/>
</dbReference>
<dbReference type="InterPro" id="IPR016024">
    <property type="entry name" value="ARM-type_fold"/>
</dbReference>
<name>A0A5N5KUL2_9ROSI</name>
<evidence type="ECO:0000313" key="3">
    <source>
        <dbReference type="Proteomes" id="UP000326939"/>
    </source>
</evidence>
<comment type="caution">
    <text evidence="2">The sequence shown here is derived from an EMBL/GenBank/DDBJ whole genome shotgun (WGS) entry which is preliminary data.</text>
</comment>
<dbReference type="Gene3D" id="1.25.10.10">
    <property type="entry name" value="Leucine-rich Repeat Variant"/>
    <property type="match status" value="1"/>
</dbReference>
<reference evidence="3" key="1">
    <citation type="journal article" date="2019" name="Gigascience">
        <title>De novo genome assembly of the endangered Acer yangbiense, a plant species with extremely small populations endemic to Yunnan Province, China.</title>
        <authorList>
            <person name="Yang J."/>
            <person name="Wariss H.M."/>
            <person name="Tao L."/>
            <person name="Zhang R."/>
            <person name="Yun Q."/>
            <person name="Hollingsworth P."/>
            <person name="Dao Z."/>
            <person name="Luo G."/>
            <person name="Guo H."/>
            <person name="Ma Y."/>
            <person name="Sun W."/>
        </authorList>
    </citation>
    <scope>NUCLEOTIDE SEQUENCE [LARGE SCALE GENOMIC DNA]</scope>
    <source>
        <strain evidence="3">cv. br00</strain>
    </source>
</reference>